<name>A0ABV7JAI0_9GAMM</name>
<dbReference type="InterPro" id="IPR036390">
    <property type="entry name" value="WH_DNA-bd_sf"/>
</dbReference>
<dbReference type="PANTHER" id="PTHR30537:SF5">
    <property type="entry name" value="HTH-TYPE TRANSCRIPTIONAL ACTIVATOR TTDR-RELATED"/>
    <property type="match status" value="1"/>
</dbReference>
<evidence type="ECO:0000256" key="3">
    <source>
        <dbReference type="ARBA" id="ARBA00023125"/>
    </source>
</evidence>
<dbReference type="PROSITE" id="PS50931">
    <property type="entry name" value="HTH_LYSR"/>
    <property type="match status" value="1"/>
</dbReference>
<keyword evidence="2" id="KW-0805">Transcription regulation</keyword>
<dbReference type="Pfam" id="PF00126">
    <property type="entry name" value="HTH_1"/>
    <property type="match status" value="1"/>
</dbReference>
<feature type="domain" description="HTH lysR-type" evidence="5">
    <location>
        <begin position="6"/>
        <end position="63"/>
    </location>
</feature>
<evidence type="ECO:0000313" key="6">
    <source>
        <dbReference type="EMBL" id="MFC3194177.1"/>
    </source>
</evidence>
<dbReference type="InterPro" id="IPR005119">
    <property type="entry name" value="LysR_subst-bd"/>
</dbReference>
<dbReference type="CDD" id="cd08422">
    <property type="entry name" value="PBP2_CrgA_like"/>
    <property type="match status" value="1"/>
</dbReference>
<dbReference type="Gene3D" id="1.10.10.10">
    <property type="entry name" value="Winged helix-like DNA-binding domain superfamily/Winged helix DNA-binding domain"/>
    <property type="match status" value="1"/>
</dbReference>
<keyword evidence="7" id="KW-1185">Reference proteome</keyword>
<dbReference type="SUPFAM" id="SSF46785">
    <property type="entry name" value="Winged helix' DNA-binding domain"/>
    <property type="match status" value="1"/>
</dbReference>
<protein>
    <submittedName>
        <fullName evidence="6">LysR substrate-binding domain-containing protein</fullName>
    </submittedName>
</protein>
<evidence type="ECO:0000256" key="1">
    <source>
        <dbReference type="ARBA" id="ARBA00009437"/>
    </source>
</evidence>
<dbReference type="EMBL" id="JBHRTS010000004">
    <property type="protein sequence ID" value="MFC3194177.1"/>
    <property type="molecule type" value="Genomic_DNA"/>
</dbReference>
<accession>A0ABV7JAI0</accession>
<comment type="caution">
    <text evidence="6">The sequence shown here is derived from an EMBL/GenBank/DDBJ whole genome shotgun (WGS) entry which is preliminary data.</text>
</comment>
<dbReference type="InterPro" id="IPR036388">
    <property type="entry name" value="WH-like_DNA-bd_sf"/>
</dbReference>
<organism evidence="6 7">
    <name type="scientific">Marinicella sediminis</name>
    <dbReference type="NCBI Taxonomy" id="1792834"/>
    <lineage>
        <taxon>Bacteria</taxon>
        <taxon>Pseudomonadati</taxon>
        <taxon>Pseudomonadota</taxon>
        <taxon>Gammaproteobacteria</taxon>
        <taxon>Lysobacterales</taxon>
        <taxon>Marinicellaceae</taxon>
        <taxon>Marinicella</taxon>
    </lineage>
</organism>
<keyword evidence="4" id="KW-0804">Transcription</keyword>
<evidence type="ECO:0000313" key="7">
    <source>
        <dbReference type="Proteomes" id="UP001595533"/>
    </source>
</evidence>
<dbReference type="InterPro" id="IPR058163">
    <property type="entry name" value="LysR-type_TF_proteobact-type"/>
</dbReference>
<keyword evidence="3" id="KW-0238">DNA-binding</keyword>
<evidence type="ECO:0000256" key="4">
    <source>
        <dbReference type="ARBA" id="ARBA00023163"/>
    </source>
</evidence>
<dbReference type="SUPFAM" id="SSF53850">
    <property type="entry name" value="Periplasmic binding protein-like II"/>
    <property type="match status" value="1"/>
</dbReference>
<sequence>MKQSNIPLNDMSLFIEVGRALSFTKAAKTTGIPHSTLSRRIKSLEKSIGLRLFNRTTRKIEFTEAGEMYYEKCKPLIDEVKIAHEQLNGFQSKPKGLLRALLPVDLATTYIAPLMPEFCRSYPEITYDLELSSKSIDLVKDHYDLAIKVGELNDSNMITQLIGKLPLYLYASPDYLQKQGEPKTPEELESRECLTIIYNTWTLYSNGQSRQITPTSRFKLNNLGMMRQLIAIGLGIGLLPKEVARADVEQGRLVRIMHPWQGMDAPVYAITESRLMPQKSRVFIDYLRSKLSQQNE</sequence>
<comment type="similarity">
    <text evidence="1">Belongs to the LysR transcriptional regulatory family.</text>
</comment>
<dbReference type="RefSeq" id="WP_077412447.1">
    <property type="nucleotide sequence ID" value="NZ_JBHRTS010000004.1"/>
</dbReference>
<proteinExistence type="inferred from homology"/>
<evidence type="ECO:0000256" key="2">
    <source>
        <dbReference type="ARBA" id="ARBA00023015"/>
    </source>
</evidence>
<dbReference type="InterPro" id="IPR000847">
    <property type="entry name" value="LysR_HTH_N"/>
</dbReference>
<dbReference type="PANTHER" id="PTHR30537">
    <property type="entry name" value="HTH-TYPE TRANSCRIPTIONAL REGULATOR"/>
    <property type="match status" value="1"/>
</dbReference>
<dbReference type="Pfam" id="PF03466">
    <property type="entry name" value="LysR_substrate"/>
    <property type="match status" value="1"/>
</dbReference>
<evidence type="ECO:0000259" key="5">
    <source>
        <dbReference type="PROSITE" id="PS50931"/>
    </source>
</evidence>
<gene>
    <name evidence="6" type="ORF">ACFODZ_07980</name>
</gene>
<reference evidence="7" key="1">
    <citation type="journal article" date="2019" name="Int. J. Syst. Evol. Microbiol.">
        <title>The Global Catalogue of Microorganisms (GCM) 10K type strain sequencing project: providing services to taxonomists for standard genome sequencing and annotation.</title>
        <authorList>
            <consortium name="The Broad Institute Genomics Platform"/>
            <consortium name="The Broad Institute Genome Sequencing Center for Infectious Disease"/>
            <person name="Wu L."/>
            <person name="Ma J."/>
        </authorList>
    </citation>
    <scope>NUCLEOTIDE SEQUENCE [LARGE SCALE GENOMIC DNA]</scope>
    <source>
        <strain evidence="7">KCTC 42953</strain>
    </source>
</reference>
<dbReference type="Proteomes" id="UP001595533">
    <property type="component" value="Unassembled WGS sequence"/>
</dbReference>
<dbReference type="Gene3D" id="3.40.190.290">
    <property type="match status" value="1"/>
</dbReference>